<dbReference type="AlphaFoldDB" id="A0A926D127"/>
<name>A0A926D127_9FIRM</name>
<dbReference type="PANTHER" id="PTHR30349">
    <property type="entry name" value="PHAGE INTEGRASE-RELATED"/>
    <property type="match status" value="1"/>
</dbReference>
<gene>
    <name evidence="5" type="ORF">H8699_10255</name>
</gene>
<evidence type="ECO:0000259" key="4">
    <source>
        <dbReference type="PROSITE" id="PS51898"/>
    </source>
</evidence>
<dbReference type="InterPro" id="IPR050090">
    <property type="entry name" value="Tyrosine_recombinase_XerCD"/>
</dbReference>
<evidence type="ECO:0000256" key="2">
    <source>
        <dbReference type="ARBA" id="ARBA00023125"/>
    </source>
</evidence>
<dbReference type="GO" id="GO:0003677">
    <property type="term" value="F:DNA binding"/>
    <property type="evidence" value="ECO:0007669"/>
    <property type="project" value="UniProtKB-KW"/>
</dbReference>
<dbReference type="SUPFAM" id="SSF56349">
    <property type="entry name" value="DNA breaking-rejoining enzymes"/>
    <property type="match status" value="1"/>
</dbReference>
<keyword evidence="2" id="KW-0238">DNA-binding</keyword>
<dbReference type="GO" id="GO:0015074">
    <property type="term" value="P:DNA integration"/>
    <property type="evidence" value="ECO:0007669"/>
    <property type="project" value="InterPro"/>
</dbReference>
<dbReference type="InterPro" id="IPR013762">
    <property type="entry name" value="Integrase-like_cat_sf"/>
</dbReference>
<dbReference type="InterPro" id="IPR011010">
    <property type="entry name" value="DNA_brk_join_enz"/>
</dbReference>
<feature type="domain" description="Tyr recombinase" evidence="4">
    <location>
        <begin position="168"/>
        <end position="361"/>
    </location>
</feature>
<evidence type="ECO:0000313" key="5">
    <source>
        <dbReference type="EMBL" id="MBC8529808.1"/>
    </source>
</evidence>
<dbReference type="InterPro" id="IPR002104">
    <property type="entry name" value="Integrase_catalytic"/>
</dbReference>
<evidence type="ECO:0000256" key="1">
    <source>
        <dbReference type="ARBA" id="ARBA00008857"/>
    </source>
</evidence>
<dbReference type="EMBL" id="JACRSO010000004">
    <property type="protein sequence ID" value="MBC8529808.1"/>
    <property type="molecule type" value="Genomic_DNA"/>
</dbReference>
<accession>A0A926D127</accession>
<evidence type="ECO:0000256" key="3">
    <source>
        <dbReference type="ARBA" id="ARBA00023172"/>
    </source>
</evidence>
<dbReference type="PANTHER" id="PTHR30349:SF41">
    <property type="entry name" value="INTEGRASE_RECOMBINASE PROTEIN MJ0367-RELATED"/>
    <property type="match status" value="1"/>
</dbReference>
<keyword evidence="6" id="KW-1185">Reference proteome</keyword>
<dbReference type="RefSeq" id="WP_249285619.1">
    <property type="nucleotide sequence ID" value="NZ_JACRSO010000004.1"/>
</dbReference>
<dbReference type="Proteomes" id="UP000654279">
    <property type="component" value="Unassembled WGS sequence"/>
</dbReference>
<dbReference type="GO" id="GO:0006310">
    <property type="term" value="P:DNA recombination"/>
    <property type="evidence" value="ECO:0007669"/>
    <property type="project" value="UniProtKB-KW"/>
</dbReference>
<dbReference type="Pfam" id="PF00589">
    <property type="entry name" value="Phage_integrase"/>
    <property type="match status" value="1"/>
</dbReference>
<reference evidence="5" key="1">
    <citation type="submission" date="2020-08" db="EMBL/GenBank/DDBJ databases">
        <title>Genome public.</title>
        <authorList>
            <person name="Liu C."/>
            <person name="Sun Q."/>
        </authorList>
    </citation>
    <scope>NUCLEOTIDE SEQUENCE</scope>
    <source>
        <strain evidence="5">NSJ-44</strain>
    </source>
</reference>
<protein>
    <submittedName>
        <fullName evidence="5">Tyrosine-type recombinase/integrase</fullName>
    </submittedName>
</protein>
<proteinExistence type="inferred from homology"/>
<comment type="similarity">
    <text evidence="1">Belongs to the 'phage' integrase family.</text>
</comment>
<organism evidence="5 6">
    <name type="scientific">Luoshenia tenuis</name>
    <dbReference type="NCBI Taxonomy" id="2763654"/>
    <lineage>
        <taxon>Bacteria</taxon>
        <taxon>Bacillati</taxon>
        <taxon>Bacillota</taxon>
        <taxon>Clostridia</taxon>
        <taxon>Christensenellales</taxon>
        <taxon>Christensenellaceae</taxon>
        <taxon>Luoshenia</taxon>
    </lineage>
</organism>
<keyword evidence="3" id="KW-0233">DNA recombination</keyword>
<evidence type="ECO:0000313" key="6">
    <source>
        <dbReference type="Proteomes" id="UP000654279"/>
    </source>
</evidence>
<comment type="caution">
    <text evidence="5">The sequence shown here is derived from an EMBL/GenBank/DDBJ whole genome shotgun (WGS) entry which is preliminary data.</text>
</comment>
<dbReference type="PROSITE" id="PS51898">
    <property type="entry name" value="TYR_RECOMBINASE"/>
    <property type="match status" value="1"/>
</dbReference>
<sequence>MAIRTNTAKWLEGQKRWQINVQKDGKRRTFTCSIPGRTGQRICNKKADDWLEGVTTDPRIRVGKLYTRMVDELRITASVSHIAAFDPFTRQYLEPVLWSKKVASLTEQDYQDVILYAWEHPTKGKPLSKKSLRDIKGCLCAFAKYARKNGISTLRPESLTIPKDAAEPNKQALQPADLRKLFTATKTTYRGVEVDEWYIHAFRFSAVTGLRPGELAALRRENVDLKAKTCRVEGSFDVRNNPTKGKNKNAIRSFVLPDVAVAEVIAQQKMLKRNGVISPYLFPEPDGGATRHDTSYRHWVRFKKHNGLSDISPYELRHTFFSVNKALPEELVKLVGGHSDAFDTFGHYGHELDGEAAQAARLINDAFTKILSSVEEG</sequence>
<dbReference type="Gene3D" id="1.10.443.10">
    <property type="entry name" value="Intergrase catalytic core"/>
    <property type="match status" value="1"/>
</dbReference>